<accession>A0ABQ4C7K4</accession>
<reference evidence="1 2" key="1">
    <citation type="submission" date="2021-01" db="EMBL/GenBank/DDBJ databases">
        <title>Whole genome shotgun sequence of Asanoa iriomotensis NBRC 100142.</title>
        <authorList>
            <person name="Komaki H."/>
            <person name="Tamura T."/>
        </authorList>
    </citation>
    <scope>NUCLEOTIDE SEQUENCE [LARGE SCALE GENOMIC DNA]</scope>
    <source>
        <strain evidence="1 2">NBRC 100142</strain>
    </source>
</reference>
<evidence type="ECO:0000313" key="2">
    <source>
        <dbReference type="Proteomes" id="UP000624325"/>
    </source>
</evidence>
<name>A0ABQ4C7K4_9ACTN</name>
<protein>
    <submittedName>
        <fullName evidence="1">Uncharacterized protein</fullName>
    </submittedName>
</protein>
<dbReference type="Proteomes" id="UP000624325">
    <property type="component" value="Unassembled WGS sequence"/>
</dbReference>
<proteinExistence type="predicted"/>
<gene>
    <name evidence="1" type="ORF">Air01nite_48570</name>
</gene>
<keyword evidence="2" id="KW-1185">Reference proteome</keyword>
<sequence>MSEPRTAAAIRARKLRAAERAAEDPTVLARAVRIVRAAIEHQQLTLSDLTAPSDGRADA</sequence>
<evidence type="ECO:0000313" key="1">
    <source>
        <dbReference type="EMBL" id="GIF58762.1"/>
    </source>
</evidence>
<comment type="caution">
    <text evidence="1">The sequence shown here is derived from an EMBL/GenBank/DDBJ whole genome shotgun (WGS) entry which is preliminary data.</text>
</comment>
<dbReference type="EMBL" id="BONC01000036">
    <property type="protein sequence ID" value="GIF58762.1"/>
    <property type="molecule type" value="Genomic_DNA"/>
</dbReference>
<organism evidence="1 2">
    <name type="scientific">Asanoa iriomotensis</name>
    <dbReference type="NCBI Taxonomy" id="234613"/>
    <lineage>
        <taxon>Bacteria</taxon>
        <taxon>Bacillati</taxon>
        <taxon>Actinomycetota</taxon>
        <taxon>Actinomycetes</taxon>
        <taxon>Micromonosporales</taxon>
        <taxon>Micromonosporaceae</taxon>
        <taxon>Asanoa</taxon>
    </lineage>
</organism>